<dbReference type="SUPFAM" id="SSF52402">
    <property type="entry name" value="Adenine nucleotide alpha hydrolases-like"/>
    <property type="match status" value="1"/>
</dbReference>
<organism evidence="2 3">
    <name type="scientific">Nisaea acidiphila</name>
    <dbReference type="NCBI Taxonomy" id="1862145"/>
    <lineage>
        <taxon>Bacteria</taxon>
        <taxon>Pseudomonadati</taxon>
        <taxon>Pseudomonadota</taxon>
        <taxon>Alphaproteobacteria</taxon>
        <taxon>Rhodospirillales</taxon>
        <taxon>Thalassobaculaceae</taxon>
        <taxon>Nisaea</taxon>
    </lineage>
</organism>
<dbReference type="KEGG" id="naci:NUH88_18660"/>
<keyword evidence="3" id="KW-1185">Reference proteome</keyword>
<dbReference type="CDD" id="cd00293">
    <property type="entry name" value="USP-like"/>
    <property type="match status" value="1"/>
</dbReference>
<dbReference type="RefSeq" id="WP_257768046.1">
    <property type="nucleotide sequence ID" value="NZ_CP102480.1"/>
</dbReference>
<dbReference type="Pfam" id="PF00582">
    <property type="entry name" value="Usp"/>
    <property type="match status" value="1"/>
</dbReference>
<dbReference type="InterPro" id="IPR014729">
    <property type="entry name" value="Rossmann-like_a/b/a_fold"/>
</dbReference>
<reference evidence="2" key="1">
    <citation type="submission" date="2022-08" db="EMBL/GenBank/DDBJ databases">
        <title>Nisaea acidiphila sp. nov., isolated from a marine algal debris and emended description of the genus Nisaea Urios et al. 2008.</title>
        <authorList>
            <person name="Kwon K."/>
        </authorList>
    </citation>
    <scope>NUCLEOTIDE SEQUENCE</scope>
    <source>
        <strain evidence="2">MEBiC11861</strain>
    </source>
</reference>
<protein>
    <submittedName>
        <fullName evidence="2">Universal stress protein</fullName>
    </submittedName>
</protein>
<accession>A0A9J7ARA9</accession>
<dbReference type="Gene3D" id="3.40.50.620">
    <property type="entry name" value="HUPs"/>
    <property type="match status" value="1"/>
</dbReference>
<gene>
    <name evidence="2" type="ORF">NUH88_18660</name>
</gene>
<proteinExistence type="predicted"/>
<evidence type="ECO:0000259" key="1">
    <source>
        <dbReference type="Pfam" id="PF00582"/>
    </source>
</evidence>
<name>A0A9J7ARA9_9PROT</name>
<sequence>MSQLTDGSRPRVFLVVVDDSEEMQVALRFACRRARHSGGHVALFRAIEPQEFQHWMGVGEIMREEAREDAEALLGELSEKVVEISGQIPIIYVREGVPRDELLTLIDEEPSISVLVLGANTQGESPGPLVSYMAGKGAARMRVPITIVPGNLSDEQIDAVT</sequence>
<dbReference type="EMBL" id="CP102480">
    <property type="protein sequence ID" value="UUX49410.1"/>
    <property type="molecule type" value="Genomic_DNA"/>
</dbReference>
<dbReference type="Proteomes" id="UP001060336">
    <property type="component" value="Chromosome"/>
</dbReference>
<evidence type="ECO:0000313" key="2">
    <source>
        <dbReference type="EMBL" id="UUX49410.1"/>
    </source>
</evidence>
<dbReference type="AlphaFoldDB" id="A0A9J7ARA9"/>
<feature type="domain" description="UspA" evidence="1">
    <location>
        <begin position="13"/>
        <end position="147"/>
    </location>
</feature>
<evidence type="ECO:0000313" key="3">
    <source>
        <dbReference type="Proteomes" id="UP001060336"/>
    </source>
</evidence>
<dbReference type="InterPro" id="IPR006016">
    <property type="entry name" value="UspA"/>
</dbReference>